<accession>A0AC34G0T1</accession>
<dbReference type="WBParaSite" id="ES5_v2.g23183.t1">
    <property type="protein sequence ID" value="ES5_v2.g23183.t1"/>
    <property type="gene ID" value="ES5_v2.g23183"/>
</dbReference>
<dbReference type="Proteomes" id="UP000887579">
    <property type="component" value="Unplaced"/>
</dbReference>
<reference evidence="2" key="1">
    <citation type="submission" date="2022-11" db="UniProtKB">
        <authorList>
            <consortium name="WormBaseParasite"/>
        </authorList>
    </citation>
    <scope>IDENTIFICATION</scope>
</reference>
<evidence type="ECO:0000313" key="2">
    <source>
        <dbReference type="WBParaSite" id="ES5_v2.g23183.t1"/>
    </source>
</evidence>
<evidence type="ECO:0000313" key="1">
    <source>
        <dbReference type="Proteomes" id="UP000887579"/>
    </source>
</evidence>
<name>A0AC34G0T1_9BILA</name>
<proteinExistence type="predicted"/>
<protein>
    <submittedName>
        <fullName evidence="2">OTU domain-containing protein</fullName>
    </submittedName>
</protein>
<organism evidence="1 2">
    <name type="scientific">Panagrolaimus sp. ES5</name>
    <dbReference type="NCBI Taxonomy" id="591445"/>
    <lineage>
        <taxon>Eukaryota</taxon>
        <taxon>Metazoa</taxon>
        <taxon>Ecdysozoa</taxon>
        <taxon>Nematoda</taxon>
        <taxon>Chromadorea</taxon>
        <taxon>Rhabditida</taxon>
        <taxon>Tylenchina</taxon>
        <taxon>Panagrolaimomorpha</taxon>
        <taxon>Panagrolaimoidea</taxon>
        <taxon>Panagrolaimidae</taxon>
        <taxon>Panagrolaimus</taxon>
    </lineage>
</organism>
<sequence length="282" mass="32748">MFGFQIVDVVKDGNDFYRATLVAHEDDQDNHGDLRDATCRWIKENPKKYKNDISPMTIDDYIAIHSDQNIPVDNTEIEAVSDMIKTPFFIIQNDRDPMYINDTIIGCPLILIREMQRQHNGFRVHYKAIINNFPAPPINMPLEPIQDRHVKIIGVQRQRDICIGPFQYKDVKQLLNKEYSVREVLDDLRPFPTDIILQMLNNFYCYIYNNVALGGYAFFDILIAEDASQNDKLLQIMNYSIYDTNRLIVVLPHNMVFTLDFGSSQVTVYDPFTTGINATQRI</sequence>